<evidence type="ECO:0000313" key="2">
    <source>
        <dbReference type="Proteomes" id="UP000474296"/>
    </source>
</evidence>
<dbReference type="Proteomes" id="UP000474296">
    <property type="component" value="Unassembled WGS sequence"/>
</dbReference>
<keyword evidence="2" id="KW-1185">Reference proteome</keyword>
<dbReference type="AlphaFoldDB" id="A0A6M0CI22"/>
<organism evidence="1 2">
    <name type="scientific">Spongiivirga citrea</name>
    <dbReference type="NCBI Taxonomy" id="1481457"/>
    <lineage>
        <taxon>Bacteria</taxon>
        <taxon>Pseudomonadati</taxon>
        <taxon>Bacteroidota</taxon>
        <taxon>Flavobacteriia</taxon>
        <taxon>Flavobacteriales</taxon>
        <taxon>Flavobacteriaceae</taxon>
        <taxon>Spongiivirga</taxon>
    </lineage>
</organism>
<sequence>MLNPANQAIVITFDKKGITAKLSGTLLISLSYFA</sequence>
<evidence type="ECO:0000313" key="1">
    <source>
        <dbReference type="EMBL" id="NER15584.1"/>
    </source>
</evidence>
<proteinExistence type="predicted"/>
<gene>
    <name evidence="1" type="ORF">GWK10_00070</name>
</gene>
<reference evidence="1 2" key="1">
    <citation type="submission" date="2020-01" db="EMBL/GenBank/DDBJ databases">
        <title>Spongiivirga citrea KCTC 32990T.</title>
        <authorList>
            <person name="Wang G."/>
        </authorList>
    </citation>
    <scope>NUCLEOTIDE SEQUENCE [LARGE SCALE GENOMIC DNA]</scope>
    <source>
        <strain evidence="1 2">KCTC 32990</strain>
    </source>
</reference>
<accession>A0A6M0CI22</accession>
<dbReference type="EMBL" id="JAABOQ010000001">
    <property type="protein sequence ID" value="NER15584.1"/>
    <property type="molecule type" value="Genomic_DNA"/>
</dbReference>
<comment type="caution">
    <text evidence="1">The sequence shown here is derived from an EMBL/GenBank/DDBJ whole genome shotgun (WGS) entry which is preliminary data.</text>
</comment>
<protein>
    <submittedName>
        <fullName evidence="1">Uncharacterized protein</fullName>
    </submittedName>
</protein>
<name>A0A6M0CI22_9FLAO</name>